<dbReference type="RefSeq" id="WP_091151927.1">
    <property type="nucleotide sequence ID" value="NZ_FNAI01000010.1"/>
</dbReference>
<feature type="chain" id="PRO_5011568806" evidence="1">
    <location>
        <begin position="21"/>
        <end position="98"/>
    </location>
</feature>
<name>A0A1G7GCH2_9SPHI</name>
<dbReference type="Proteomes" id="UP000199072">
    <property type="component" value="Unassembled WGS sequence"/>
</dbReference>
<dbReference type="AlphaFoldDB" id="A0A1G7GCH2"/>
<evidence type="ECO:0000256" key="1">
    <source>
        <dbReference type="SAM" id="SignalP"/>
    </source>
</evidence>
<sequence>MKKLLSLFVLLTCVVSLSFAKSVKQPVIAISSTYSTTTIGTGTTSVSPQKFLQDPHVYIFLTTCGFGSVTMPGELSGKQWVAMWATFELLCHMPDAEE</sequence>
<evidence type="ECO:0000313" key="2">
    <source>
        <dbReference type="EMBL" id="SDE85852.1"/>
    </source>
</evidence>
<proteinExistence type="predicted"/>
<reference evidence="2 3" key="1">
    <citation type="submission" date="2016-10" db="EMBL/GenBank/DDBJ databases">
        <authorList>
            <person name="de Groot N.N."/>
        </authorList>
    </citation>
    <scope>NUCLEOTIDE SEQUENCE [LARGE SCALE GENOMIC DNA]</scope>
    <source>
        <strain evidence="2 3">47C3B</strain>
    </source>
</reference>
<accession>A0A1G7GCH2</accession>
<gene>
    <name evidence="2" type="ORF">SAMN05216464_11080</name>
</gene>
<dbReference type="EMBL" id="FNAI01000010">
    <property type="protein sequence ID" value="SDE85852.1"/>
    <property type="molecule type" value="Genomic_DNA"/>
</dbReference>
<dbReference type="STRING" id="1391627.SAMN05216464_11080"/>
<keyword evidence="3" id="KW-1185">Reference proteome</keyword>
<feature type="signal peptide" evidence="1">
    <location>
        <begin position="1"/>
        <end position="20"/>
    </location>
</feature>
<evidence type="ECO:0000313" key="3">
    <source>
        <dbReference type="Proteomes" id="UP000199072"/>
    </source>
</evidence>
<protein>
    <submittedName>
        <fullName evidence="2">Uncharacterized protein</fullName>
    </submittedName>
</protein>
<organism evidence="2 3">
    <name type="scientific">Mucilaginibacter pineti</name>
    <dbReference type="NCBI Taxonomy" id="1391627"/>
    <lineage>
        <taxon>Bacteria</taxon>
        <taxon>Pseudomonadati</taxon>
        <taxon>Bacteroidota</taxon>
        <taxon>Sphingobacteriia</taxon>
        <taxon>Sphingobacteriales</taxon>
        <taxon>Sphingobacteriaceae</taxon>
        <taxon>Mucilaginibacter</taxon>
    </lineage>
</organism>
<keyword evidence="1" id="KW-0732">Signal</keyword>